<name>A0A0D4CMT0_LIMMU</name>
<keyword evidence="1" id="KW-1133">Transmembrane helix</keyword>
<dbReference type="Proteomes" id="UP000003645">
    <property type="component" value="Chromosome"/>
</dbReference>
<evidence type="ECO:0000256" key="1">
    <source>
        <dbReference type="SAM" id="Phobius"/>
    </source>
</evidence>
<dbReference type="STRING" id="1130798.LBLM1_10740"/>
<sequence length="435" mass="49716">MAKIKENWLSILLAVVVILSMIFSALLWTNSLGYEWIANNDSEKGASQQTALQSVGDIYLPTQVILTNSDESQKLLYGQKKNLVLTLRKEMQKWQLAGFRRVARNDSSAYLNYLRNDDSIMLSYPDAMATGIFNQTFSKSIDTQKMPHINHIVIPLKGRDVVYLLDDDDFTVYRLNITQNANRSKLKKLIQNSGQRIDVDHKIVDNQPTVTYPHAIKLPVFAYQLSTQDIDNLTQNLLRSTNSSAFTVKKKGNDTTYMDGASKRLDYHRDTHTVSFNNYLGKDSTYQGASLYRHLYKRLTATGTNLDWMRFDSVNEKKQTIVFRSYVEGFPIFNEHGYGAVKLQANADGVERGQLSLFGLGIPLPIKESRVKLPPSSVVYNELRQAGKDKDITGLRIGYRWDDQNADSKVVKLEPTYYIYYHGKWVAYQTLIDDK</sequence>
<evidence type="ECO:0000313" key="4">
    <source>
        <dbReference type="Proteomes" id="UP000003645"/>
    </source>
</evidence>
<dbReference type="AlphaFoldDB" id="A0A0D4CMT0"/>
<accession>A0A0D4CMT0</accession>
<reference evidence="3 4" key="1">
    <citation type="journal article" date="2012" name="J. Bacteriol.">
        <title>Genome sequence of Lactobacillus mucosae LM1, isolated from piglet feces.</title>
        <authorList>
            <person name="Lee J.H."/>
            <person name="Valeriano V.D."/>
            <person name="Shin Y.R."/>
            <person name="Chae J.P."/>
            <person name="Kim G.B."/>
            <person name="Ham J.S."/>
            <person name="Chun J."/>
            <person name="Kang D.K."/>
        </authorList>
    </citation>
    <scope>NUCLEOTIDE SEQUENCE [LARGE SCALE GENOMIC DNA]</scope>
    <source>
        <strain evidence="3 4">LM1</strain>
    </source>
</reference>
<dbReference type="RefSeq" id="WP_006500889.1">
    <property type="nucleotide sequence ID" value="NZ_CP011013.1"/>
</dbReference>
<evidence type="ECO:0000313" key="3">
    <source>
        <dbReference type="EMBL" id="AJT51374.1"/>
    </source>
</evidence>
<keyword evidence="4" id="KW-1185">Reference proteome</keyword>
<dbReference type="HOGENOM" id="CLU_037125_1_0_9"/>
<gene>
    <name evidence="3" type="ORF">LBLM1_10740</name>
</gene>
<protein>
    <recommendedName>
        <fullName evidence="2">Regulatory protein YycH domain-containing protein</fullName>
    </recommendedName>
</protein>
<organism evidence="3 4">
    <name type="scientific">Limosilactobacillus mucosae LM1</name>
    <dbReference type="NCBI Taxonomy" id="1130798"/>
    <lineage>
        <taxon>Bacteria</taxon>
        <taxon>Bacillati</taxon>
        <taxon>Bacillota</taxon>
        <taxon>Bacilli</taxon>
        <taxon>Lactobacillales</taxon>
        <taxon>Lactobacillaceae</taxon>
        <taxon>Limosilactobacillus</taxon>
    </lineage>
</organism>
<dbReference type="Pfam" id="PF07435">
    <property type="entry name" value="YycH"/>
    <property type="match status" value="1"/>
</dbReference>
<dbReference type="KEGG" id="lmu:LBLM1_10740"/>
<keyword evidence="1" id="KW-0472">Membrane</keyword>
<proteinExistence type="predicted"/>
<dbReference type="Gene3D" id="3.30.310.160">
    <property type="entry name" value="YycH protein, domain 2"/>
    <property type="match status" value="1"/>
</dbReference>
<feature type="domain" description="Regulatory protein YycH" evidence="2">
    <location>
        <begin position="6"/>
        <end position="428"/>
    </location>
</feature>
<dbReference type="EMBL" id="CP011013">
    <property type="protein sequence ID" value="AJT51374.1"/>
    <property type="molecule type" value="Genomic_DNA"/>
</dbReference>
<dbReference type="OrthoDB" id="2382185at2"/>
<dbReference type="CDD" id="cd15787">
    <property type="entry name" value="YycH_N"/>
    <property type="match status" value="1"/>
</dbReference>
<dbReference type="InterPro" id="IPR009996">
    <property type="entry name" value="YycH"/>
</dbReference>
<feature type="transmembrane region" description="Helical" evidence="1">
    <location>
        <begin position="7"/>
        <end position="28"/>
    </location>
</feature>
<dbReference type="InterPro" id="IPR042274">
    <property type="entry name" value="YycH/YycI_2"/>
</dbReference>
<keyword evidence="1" id="KW-0812">Transmembrane</keyword>
<evidence type="ECO:0000259" key="2">
    <source>
        <dbReference type="Pfam" id="PF07435"/>
    </source>
</evidence>